<gene>
    <name evidence="2" type="ORF">DFJ69_4261</name>
</gene>
<keyword evidence="3" id="KW-1185">Reference proteome</keyword>
<feature type="region of interest" description="Disordered" evidence="1">
    <location>
        <begin position="1"/>
        <end position="53"/>
    </location>
</feature>
<sequence>MISITRIIDSAGTPSLRDTRRAAGRSARPAAPPINAPATPLAIRADSERGAGRPRRRVPLLDLWLMCTPRD</sequence>
<evidence type="ECO:0000313" key="2">
    <source>
        <dbReference type="EMBL" id="REE98765.1"/>
    </source>
</evidence>
<evidence type="ECO:0000256" key="1">
    <source>
        <dbReference type="SAM" id="MobiDB-lite"/>
    </source>
</evidence>
<name>A0A3D9T0H2_9ACTN</name>
<comment type="caution">
    <text evidence="2">The sequence shown here is derived from an EMBL/GenBank/DDBJ whole genome shotgun (WGS) entry which is preliminary data.</text>
</comment>
<dbReference type="EMBL" id="QTTT01000001">
    <property type="protein sequence ID" value="REE98765.1"/>
    <property type="molecule type" value="Genomic_DNA"/>
</dbReference>
<accession>A0A3D9T0H2</accession>
<evidence type="ECO:0000313" key="3">
    <source>
        <dbReference type="Proteomes" id="UP000256661"/>
    </source>
</evidence>
<dbReference type="Proteomes" id="UP000256661">
    <property type="component" value="Unassembled WGS sequence"/>
</dbReference>
<protein>
    <submittedName>
        <fullName evidence="2">Uncharacterized protein</fullName>
    </submittedName>
</protein>
<proteinExistence type="predicted"/>
<dbReference type="AlphaFoldDB" id="A0A3D9T0H2"/>
<reference evidence="2 3" key="1">
    <citation type="submission" date="2018-08" db="EMBL/GenBank/DDBJ databases">
        <title>Sequencing the genomes of 1000 actinobacteria strains.</title>
        <authorList>
            <person name="Klenk H.-P."/>
        </authorList>
    </citation>
    <scope>NUCLEOTIDE SEQUENCE [LARGE SCALE GENOMIC DNA]</scope>
    <source>
        <strain evidence="2 3">DSM 43927</strain>
    </source>
</reference>
<organism evidence="2 3">
    <name type="scientific">Thermomonospora umbrina</name>
    <dbReference type="NCBI Taxonomy" id="111806"/>
    <lineage>
        <taxon>Bacteria</taxon>
        <taxon>Bacillati</taxon>
        <taxon>Actinomycetota</taxon>
        <taxon>Actinomycetes</taxon>
        <taxon>Streptosporangiales</taxon>
        <taxon>Thermomonosporaceae</taxon>
        <taxon>Thermomonospora</taxon>
    </lineage>
</organism>